<dbReference type="Proteomes" id="UP000078512">
    <property type="component" value="Unassembled WGS sequence"/>
</dbReference>
<organism evidence="1 2">
    <name type="scientific">Linnemannia elongata AG-77</name>
    <dbReference type="NCBI Taxonomy" id="1314771"/>
    <lineage>
        <taxon>Eukaryota</taxon>
        <taxon>Fungi</taxon>
        <taxon>Fungi incertae sedis</taxon>
        <taxon>Mucoromycota</taxon>
        <taxon>Mortierellomycotina</taxon>
        <taxon>Mortierellomycetes</taxon>
        <taxon>Mortierellales</taxon>
        <taxon>Mortierellaceae</taxon>
        <taxon>Linnemannia</taxon>
    </lineage>
</organism>
<reference evidence="1 2" key="1">
    <citation type="submission" date="2016-05" db="EMBL/GenBank/DDBJ databases">
        <title>Genome sequencing reveals origins of a unique bacterial endosymbiosis in the earliest lineages of terrestrial Fungi.</title>
        <authorList>
            <consortium name="DOE Joint Genome Institute"/>
            <person name="Uehling J."/>
            <person name="Gryganskyi A."/>
            <person name="Hameed K."/>
            <person name="Tschaplinski T."/>
            <person name="Misztal P."/>
            <person name="Wu S."/>
            <person name="Desiro A."/>
            <person name="Vande Pol N."/>
            <person name="Du Z.-Y."/>
            <person name="Zienkiewicz A."/>
            <person name="Zienkiewicz K."/>
            <person name="Morin E."/>
            <person name="Tisserant E."/>
            <person name="Splivallo R."/>
            <person name="Hainaut M."/>
            <person name="Henrissat B."/>
            <person name="Ohm R."/>
            <person name="Kuo A."/>
            <person name="Yan J."/>
            <person name="Lipzen A."/>
            <person name="Nolan M."/>
            <person name="Labutti K."/>
            <person name="Barry K."/>
            <person name="Goldstein A."/>
            <person name="Labbe J."/>
            <person name="Schadt C."/>
            <person name="Tuskan G."/>
            <person name="Grigoriev I."/>
            <person name="Martin F."/>
            <person name="Vilgalys R."/>
            <person name="Bonito G."/>
        </authorList>
    </citation>
    <scope>NUCLEOTIDE SEQUENCE [LARGE SCALE GENOMIC DNA]</scope>
    <source>
        <strain evidence="1 2">AG-77</strain>
    </source>
</reference>
<sequence>MEIERQATVDVCKGRSGNFASTFNIRHKGKKKRISFIAQLILFFVRTQTLTCTLHSFTSDNLHYHDHFPGLHAVASRLLFHSYKGDDTIQPSALSQRSSRHQ</sequence>
<dbReference type="AlphaFoldDB" id="A0A197K018"/>
<keyword evidence="2" id="KW-1185">Reference proteome</keyword>
<gene>
    <name evidence="1" type="ORF">K457DRAFT_457233</name>
</gene>
<dbReference type="EMBL" id="KV442037">
    <property type="protein sequence ID" value="OAQ30041.1"/>
    <property type="molecule type" value="Genomic_DNA"/>
</dbReference>
<name>A0A197K018_9FUNG</name>
<proteinExistence type="predicted"/>
<evidence type="ECO:0000313" key="2">
    <source>
        <dbReference type="Proteomes" id="UP000078512"/>
    </source>
</evidence>
<protein>
    <submittedName>
        <fullName evidence="1">Uncharacterized protein</fullName>
    </submittedName>
</protein>
<accession>A0A197K018</accession>
<evidence type="ECO:0000313" key="1">
    <source>
        <dbReference type="EMBL" id="OAQ30041.1"/>
    </source>
</evidence>